<keyword evidence="3" id="KW-1185">Reference proteome</keyword>
<proteinExistence type="predicted"/>
<protein>
    <submittedName>
        <fullName evidence="2">Uncharacterized protein</fullName>
    </submittedName>
</protein>
<reference evidence="2" key="1">
    <citation type="journal article" date="2021" name="Front. Microbiol.">
        <title>Comprehensive Comparative Genomics and Phenotyping of Methylobacterium Species.</title>
        <authorList>
            <person name="Alessa O."/>
            <person name="Ogura Y."/>
            <person name="Fujitani Y."/>
            <person name="Takami H."/>
            <person name="Hayashi T."/>
            <person name="Sahin N."/>
            <person name="Tani A."/>
        </authorList>
    </citation>
    <scope>NUCLEOTIDE SEQUENCE</scope>
    <source>
        <strain evidence="2">DSM 17168</strain>
    </source>
</reference>
<feature type="region of interest" description="Disordered" evidence="1">
    <location>
        <begin position="326"/>
        <end position="346"/>
    </location>
</feature>
<sequence>MAGVRGTLERGLLGSALARRRDARVDERRVEDLASGLRNAVAVERIRVHVAEDQEALARGKPAGPALVVSDVAALARLHVIREESDLVGVAQAVAVLGPVEGRGRRMRGQDVHRLAVDVDGHVPVALGGQAEDGEFLGRVEVLGRRRGGVVGQAGARHVLPEEVLEGPRRRGIDRIAREQHHPVLAGEVPEAERVVAVARRARSRHGHAVVVEVEAGRDARVRRGDEHVGIVDRRLTVLTDGEVVAAEEVGRQGRAVGTPVVVVEFIDKDDIRRVALDDLCDRPRLAVAGRAEIIDQCACRAAVERGIEGCDAKRVRNSRRCHRDCPLQTSRQETSTTDDDRDRRKGGRICSGHLLAGPIATAQDADASISIPGRPGIDGAVEISRFFDARSKI</sequence>
<evidence type="ECO:0000313" key="2">
    <source>
        <dbReference type="EMBL" id="GJE03865.1"/>
    </source>
</evidence>
<comment type="caution">
    <text evidence="2">The sequence shown here is derived from an EMBL/GenBank/DDBJ whole genome shotgun (WGS) entry which is preliminary data.</text>
</comment>
<gene>
    <name evidence="2" type="ORF">GMJLKIPL_5822</name>
</gene>
<name>A0ABQ4SMW0_9HYPH</name>
<evidence type="ECO:0000256" key="1">
    <source>
        <dbReference type="SAM" id="MobiDB-lite"/>
    </source>
</evidence>
<accession>A0ABQ4SMW0</accession>
<dbReference type="EMBL" id="BPQQ01000094">
    <property type="protein sequence ID" value="GJE03865.1"/>
    <property type="molecule type" value="Genomic_DNA"/>
</dbReference>
<reference evidence="2" key="2">
    <citation type="submission" date="2021-08" db="EMBL/GenBank/DDBJ databases">
        <authorList>
            <person name="Tani A."/>
            <person name="Ola A."/>
            <person name="Ogura Y."/>
            <person name="Katsura K."/>
            <person name="Hayashi T."/>
        </authorList>
    </citation>
    <scope>NUCLEOTIDE SEQUENCE</scope>
    <source>
        <strain evidence="2">DSM 17168</strain>
    </source>
</reference>
<evidence type="ECO:0000313" key="3">
    <source>
        <dbReference type="Proteomes" id="UP001055153"/>
    </source>
</evidence>
<organism evidence="2 3">
    <name type="scientific">Methylobacterium isbiliense</name>
    <dbReference type="NCBI Taxonomy" id="315478"/>
    <lineage>
        <taxon>Bacteria</taxon>
        <taxon>Pseudomonadati</taxon>
        <taxon>Pseudomonadota</taxon>
        <taxon>Alphaproteobacteria</taxon>
        <taxon>Hyphomicrobiales</taxon>
        <taxon>Methylobacteriaceae</taxon>
        <taxon>Methylobacterium</taxon>
    </lineage>
</organism>
<dbReference type="Proteomes" id="UP001055153">
    <property type="component" value="Unassembled WGS sequence"/>
</dbReference>